<proteinExistence type="inferred from homology"/>
<comment type="similarity">
    <text evidence="1">Belongs to the LytR/CpsA/Psr (LCP) family.</text>
</comment>
<evidence type="ECO:0000313" key="7">
    <source>
        <dbReference type="EMBL" id="MBD7943064.1"/>
    </source>
</evidence>
<accession>A0ABR8R5S1</accession>
<keyword evidence="8" id="KW-1185">Reference proteome</keyword>
<dbReference type="EMBL" id="JACSQO010000001">
    <property type="protein sequence ID" value="MBD7943064.1"/>
    <property type="molecule type" value="Genomic_DNA"/>
</dbReference>
<organism evidence="7 8">
    <name type="scientific">Psychrobacillus faecigallinarum</name>
    <dbReference type="NCBI Taxonomy" id="2762235"/>
    <lineage>
        <taxon>Bacteria</taxon>
        <taxon>Bacillati</taxon>
        <taxon>Bacillota</taxon>
        <taxon>Bacilli</taxon>
        <taxon>Bacillales</taxon>
        <taxon>Bacillaceae</taxon>
        <taxon>Psychrobacillus</taxon>
    </lineage>
</organism>
<dbReference type="RefSeq" id="WP_191696523.1">
    <property type="nucleotide sequence ID" value="NZ_JACSQO010000001.1"/>
</dbReference>
<dbReference type="Proteomes" id="UP000640786">
    <property type="component" value="Unassembled WGS sequence"/>
</dbReference>
<evidence type="ECO:0000256" key="2">
    <source>
        <dbReference type="ARBA" id="ARBA00022692"/>
    </source>
</evidence>
<dbReference type="Gene3D" id="3.40.630.190">
    <property type="entry name" value="LCP protein"/>
    <property type="match status" value="1"/>
</dbReference>
<evidence type="ECO:0000256" key="1">
    <source>
        <dbReference type="ARBA" id="ARBA00006068"/>
    </source>
</evidence>
<feature type="transmembrane region" description="Helical" evidence="5">
    <location>
        <begin position="21"/>
        <end position="41"/>
    </location>
</feature>
<dbReference type="InterPro" id="IPR004474">
    <property type="entry name" value="LytR_CpsA_psr"/>
</dbReference>
<protein>
    <submittedName>
        <fullName evidence="7">LCP family protein</fullName>
    </submittedName>
</protein>
<keyword evidence="4 5" id="KW-1133">Transmembrane helix</keyword>
<evidence type="ECO:0000256" key="5">
    <source>
        <dbReference type="SAM" id="Phobius"/>
    </source>
</evidence>
<evidence type="ECO:0000256" key="4">
    <source>
        <dbReference type="ARBA" id="ARBA00022989"/>
    </source>
</evidence>
<sequence length="347" mass="39315">MTTSRQKNRKTKTRRKILYTILIVAMVLLSGVIVFATNLSFQTKNAVNKIYEPLEREEKTENEAIDKYDKAKAEDSAFTILLAGIENQEKAKYGRSDVLIVATVNPKTNKVSMVSIPRDTRVYIPDLGYNDKINHSYANGGINYTINTIEELLDIPIDYYVSTDFQGFEDIVDTVGGIEVDVPFTFKAQLTGSLKWKTYTQGTMDLNGNEALAYVRMRKSDPEGDLGRNKRQKQIIQEIIDKGTSLSNITKIDNMIEDIGNNVKTNIPSSEYFGLIKTYQKLKSTPFEQLQLEGYDDTRNGVYYFIPDEEALDEISEQLKLNLDDFGQNAKTELNQSTKITDLTIGE</sequence>
<dbReference type="Pfam" id="PF03816">
    <property type="entry name" value="LytR_cpsA_psr"/>
    <property type="match status" value="1"/>
</dbReference>
<comment type="caution">
    <text evidence="7">The sequence shown here is derived from an EMBL/GenBank/DDBJ whole genome shotgun (WGS) entry which is preliminary data.</text>
</comment>
<dbReference type="InterPro" id="IPR050922">
    <property type="entry name" value="LytR/CpsA/Psr_CW_biosynth"/>
</dbReference>
<evidence type="ECO:0000256" key="3">
    <source>
        <dbReference type="ARBA" id="ARBA00022968"/>
    </source>
</evidence>
<keyword evidence="2 5" id="KW-0812">Transmembrane</keyword>
<evidence type="ECO:0000313" key="8">
    <source>
        <dbReference type="Proteomes" id="UP000640786"/>
    </source>
</evidence>
<reference evidence="7 8" key="1">
    <citation type="submission" date="2020-08" db="EMBL/GenBank/DDBJ databases">
        <title>A Genomic Blueprint of the Chicken Gut Microbiome.</title>
        <authorList>
            <person name="Gilroy R."/>
            <person name="Ravi A."/>
            <person name="Getino M."/>
            <person name="Pursley I."/>
            <person name="Horton D.L."/>
            <person name="Alikhan N.-F."/>
            <person name="Baker D."/>
            <person name="Gharbi K."/>
            <person name="Hall N."/>
            <person name="Watson M."/>
            <person name="Adriaenssens E.M."/>
            <person name="Foster-Nyarko E."/>
            <person name="Jarju S."/>
            <person name="Secka A."/>
            <person name="Antonio M."/>
            <person name="Oren A."/>
            <person name="Chaudhuri R."/>
            <person name="La Ragione R.M."/>
            <person name="Hildebrand F."/>
            <person name="Pallen M.J."/>
        </authorList>
    </citation>
    <scope>NUCLEOTIDE SEQUENCE [LARGE SCALE GENOMIC DNA]</scope>
    <source>
        <strain evidence="7 8">Sa2BUA9</strain>
    </source>
</reference>
<name>A0ABR8R5S1_9BACI</name>
<dbReference type="PANTHER" id="PTHR33392">
    <property type="entry name" value="POLYISOPRENYL-TEICHOIC ACID--PEPTIDOGLYCAN TEICHOIC ACID TRANSFERASE TAGU"/>
    <property type="match status" value="1"/>
</dbReference>
<evidence type="ECO:0000259" key="6">
    <source>
        <dbReference type="Pfam" id="PF03816"/>
    </source>
</evidence>
<dbReference type="PANTHER" id="PTHR33392:SF6">
    <property type="entry name" value="POLYISOPRENYL-TEICHOIC ACID--PEPTIDOGLYCAN TEICHOIC ACID TRANSFERASE TAGU"/>
    <property type="match status" value="1"/>
</dbReference>
<keyword evidence="3" id="KW-0735">Signal-anchor</keyword>
<keyword evidence="5" id="KW-0472">Membrane</keyword>
<feature type="domain" description="Cell envelope-related transcriptional attenuator" evidence="6">
    <location>
        <begin position="95"/>
        <end position="242"/>
    </location>
</feature>
<dbReference type="NCBIfam" id="TIGR00350">
    <property type="entry name" value="lytR_cpsA_psr"/>
    <property type="match status" value="1"/>
</dbReference>
<gene>
    <name evidence="7" type="ORF">H9650_02955</name>
</gene>